<reference evidence="3" key="1">
    <citation type="journal article" date="2019" name="Int. J. Syst. Evol. Microbiol.">
        <title>The Global Catalogue of Microorganisms (GCM) 10K type strain sequencing project: providing services to taxonomists for standard genome sequencing and annotation.</title>
        <authorList>
            <consortium name="The Broad Institute Genomics Platform"/>
            <consortium name="The Broad Institute Genome Sequencing Center for Infectious Disease"/>
            <person name="Wu L."/>
            <person name="Ma J."/>
        </authorList>
    </citation>
    <scope>NUCLEOTIDE SEQUENCE [LARGE SCALE GENOMIC DNA]</scope>
    <source>
        <strain evidence="3">KCTC 42211</strain>
    </source>
</reference>
<dbReference type="RefSeq" id="WP_386707354.1">
    <property type="nucleotide sequence ID" value="NZ_JBHRYF010000001.1"/>
</dbReference>
<accession>A0ABV7US00</accession>
<protein>
    <submittedName>
        <fullName evidence="2">DUF4189 domain-containing protein</fullName>
    </submittedName>
</protein>
<organism evidence="2 3">
    <name type="scientific">Luteimonas notoginsengisoli</name>
    <dbReference type="NCBI Taxonomy" id="1578200"/>
    <lineage>
        <taxon>Bacteria</taxon>
        <taxon>Pseudomonadati</taxon>
        <taxon>Pseudomonadota</taxon>
        <taxon>Gammaproteobacteria</taxon>
        <taxon>Lysobacterales</taxon>
        <taxon>Lysobacteraceae</taxon>
        <taxon>Luteimonas</taxon>
    </lineage>
</organism>
<evidence type="ECO:0000313" key="2">
    <source>
        <dbReference type="EMBL" id="MFC3659410.1"/>
    </source>
</evidence>
<feature type="domain" description="DUF4189" evidence="1">
    <location>
        <begin position="3"/>
        <end position="91"/>
    </location>
</feature>
<comment type="caution">
    <text evidence="2">The sequence shown here is derived from an EMBL/GenBank/DDBJ whole genome shotgun (WGS) entry which is preliminary data.</text>
</comment>
<sequence length="98" mass="10456">MASDVENGISGIVTDLPSKRRAKRAAIEECKVRGGVECVVAITYKNQCLVVVDGNKSYIVSSPTIGRATRLAMQDCVKGGGTDCHVYYSGCSTAKRIQ</sequence>
<keyword evidence="3" id="KW-1185">Reference proteome</keyword>
<dbReference type="EMBL" id="JBHRYF010000001">
    <property type="protein sequence ID" value="MFC3659410.1"/>
    <property type="molecule type" value="Genomic_DNA"/>
</dbReference>
<dbReference type="Proteomes" id="UP001595724">
    <property type="component" value="Unassembled WGS sequence"/>
</dbReference>
<evidence type="ECO:0000313" key="3">
    <source>
        <dbReference type="Proteomes" id="UP001595724"/>
    </source>
</evidence>
<name>A0ABV7US00_9GAMM</name>
<evidence type="ECO:0000259" key="1">
    <source>
        <dbReference type="Pfam" id="PF13827"/>
    </source>
</evidence>
<dbReference type="Pfam" id="PF13827">
    <property type="entry name" value="DUF4189"/>
    <property type="match status" value="1"/>
</dbReference>
<gene>
    <name evidence="2" type="ORF">ACFOM9_04860</name>
</gene>
<dbReference type="InterPro" id="IPR025240">
    <property type="entry name" value="DUF4189"/>
</dbReference>
<proteinExistence type="predicted"/>